<feature type="signal peptide" evidence="1">
    <location>
        <begin position="1"/>
        <end position="19"/>
    </location>
</feature>
<accession>A0A2N5A6C6</accession>
<organism evidence="2 3">
    <name type="scientific">Klebsiella variicola</name>
    <dbReference type="NCBI Taxonomy" id="244366"/>
    <lineage>
        <taxon>Bacteria</taxon>
        <taxon>Pseudomonadati</taxon>
        <taxon>Pseudomonadota</taxon>
        <taxon>Gammaproteobacteria</taxon>
        <taxon>Enterobacterales</taxon>
        <taxon>Enterobacteriaceae</taxon>
        <taxon>Klebsiella/Raoultella group</taxon>
        <taxon>Klebsiella</taxon>
        <taxon>Klebsiella pneumoniae complex</taxon>
    </lineage>
</organism>
<name>A0A2N5A6C6_KLEVA</name>
<evidence type="ECO:0000313" key="3">
    <source>
        <dbReference type="Proteomes" id="UP000234473"/>
    </source>
</evidence>
<evidence type="ECO:0000313" key="2">
    <source>
        <dbReference type="EMBL" id="PLP38905.1"/>
    </source>
</evidence>
<dbReference type="AlphaFoldDB" id="A0A2N5A6C6"/>
<sequence>MRKILLFLSLLCCCSEVIAKCDYSGSAGQAIFNISPKIATDPTIPVGTV</sequence>
<feature type="non-terminal residue" evidence="2">
    <location>
        <position position="49"/>
    </location>
</feature>
<reference evidence="2 3" key="2">
    <citation type="submission" date="2018-01" db="EMBL/GenBank/DDBJ databases">
        <title>Genomic study of Klebsiella pneumoniae.</title>
        <authorList>
            <person name="Yang Y."/>
            <person name="Bicalho R."/>
        </authorList>
    </citation>
    <scope>NUCLEOTIDE SEQUENCE [LARGE SCALE GENOMIC DNA]</scope>
    <source>
        <strain evidence="2 3">A5</strain>
    </source>
</reference>
<keyword evidence="1" id="KW-0732">Signal</keyword>
<dbReference type="Proteomes" id="UP000234473">
    <property type="component" value="Unassembled WGS sequence"/>
</dbReference>
<protein>
    <submittedName>
        <fullName evidence="2">Fimbrial protein</fullName>
    </submittedName>
</protein>
<proteinExistence type="predicted"/>
<dbReference type="EMBL" id="PICB01002386">
    <property type="protein sequence ID" value="PLP38905.1"/>
    <property type="molecule type" value="Genomic_DNA"/>
</dbReference>
<comment type="caution">
    <text evidence="2">The sequence shown here is derived from an EMBL/GenBank/DDBJ whole genome shotgun (WGS) entry which is preliminary data.</text>
</comment>
<reference evidence="2 3" key="1">
    <citation type="submission" date="2017-11" db="EMBL/GenBank/DDBJ databases">
        <authorList>
            <person name="Han C.G."/>
        </authorList>
    </citation>
    <scope>NUCLEOTIDE SEQUENCE [LARGE SCALE GENOMIC DNA]</scope>
    <source>
        <strain evidence="2 3">A5</strain>
    </source>
</reference>
<gene>
    <name evidence="2" type="ORF">CWM98_31490</name>
</gene>
<feature type="chain" id="PRO_5014814294" evidence="1">
    <location>
        <begin position="20"/>
        <end position="49"/>
    </location>
</feature>
<evidence type="ECO:0000256" key="1">
    <source>
        <dbReference type="SAM" id="SignalP"/>
    </source>
</evidence>